<comment type="caution">
    <text evidence="3">The sequence shown here is derived from an EMBL/GenBank/DDBJ whole genome shotgun (WGS) entry which is preliminary data.</text>
</comment>
<dbReference type="InterPro" id="IPR034077">
    <property type="entry name" value="R3H_FAP1"/>
</dbReference>
<proteinExistence type="predicted"/>
<dbReference type="PROSITE" id="PS51061">
    <property type="entry name" value="R3H"/>
    <property type="match status" value="1"/>
</dbReference>
<keyword evidence="4" id="KW-1185">Reference proteome</keyword>
<dbReference type="Proteomes" id="UP000308768">
    <property type="component" value="Unassembled WGS sequence"/>
</dbReference>
<dbReference type="STRING" id="331657.A0A4U0VRJ1"/>
<feature type="compositionally biased region" description="Acidic residues" evidence="1">
    <location>
        <begin position="346"/>
        <end position="358"/>
    </location>
</feature>
<gene>
    <name evidence="3" type="ORF">B0A49_12564</name>
</gene>
<evidence type="ECO:0000256" key="1">
    <source>
        <dbReference type="SAM" id="MobiDB-lite"/>
    </source>
</evidence>
<feature type="compositionally biased region" description="Low complexity" evidence="1">
    <location>
        <begin position="407"/>
        <end position="434"/>
    </location>
</feature>
<evidence type="ECO:0000313" key="3">
    <source>
        <dbReference type="EMBL" id="TKA52033.1"/>
    </source>
</evidence>
<accession>A0A4U0VRJ1</accession>
<dbReference type="GO" id="GO:0003676">
    <property type="term" value="F:nucleic acid binding"/>
    <property type="evidence" value="ECO:0007669"/>
    <property type="project" value="UniProtKB-UniRule"/>
</dbReference>
<dbReference type="Pfam" id="PF01424">
    <property type="entry name" value="R3H"/>
    <property type="match status" value="1"/>
</dbReference>
<dbReference type="InterPro" id="IPR001374">
    <property type="entry name" value="R3H_dom"/>
</dbReference>
<name>A0A4U0VRJ1_9PEZI</name>
<reference evidence="3 4" key="1">
    <citation type="submission" date="2017-03" db="EMBL/GenBank/DDBJ databases">
        <title>Genomes of endolithic fungi from Antarctica.</title>
        <authorList>
            <person name="Coleine C."/>
            <person name="Masonjones S."/>
            <person name="Stajich J.E."/>
        </authorList>
    </citation>
    <scope>NUCLEOTIDE SEQUENCE [LARGE SCALE GENOMIC DNA]</scope>
    <source>
        <strain evidence="3 4">CCFEE 5187</strain>
    </source>
</reference>
<dbReference type="EMBL" id="NAJN01002489">
    <property type="protein sequence ID" value="TKA52033.1"/>
    <property type="molecule type" value="Genomic_DNA"/>
</dbReference>
<sequence length="440" mass="46473">MRCAASRTSEGNNSKSLPCNDECTALARKRQIALALSINSETHVDGGDHIPYASETLSLYQKENAQWAQTQEKEFRIFALDTEAKRLRFKPMPPSQRAFLHALADDYGLDSESMDPEPYRHVAVFKTPRFVAAPNKTLGECVRIRQLQRASAASADDALPQQQRKKASNEVGEPYNALLITNPRFGLTVDEIRAELATVTTAADFAIEFLPSEEVVLRPSSTLASHALATHLAALKPSLATALAAKGLGILQLAAADASLNILRREADDAADARDGWSRVAAKAAAPRRVVQYGSGVGSTNGFAALTGQKVTFARKKAAGQEKGGAKGEGKGGMKAGIGTKRQESVVEDWEAAEAAEEERERGLSGDEELAAAAAAEPRVAQPEQPNRTGAEPVAEQGQAPPDPARDAPLAAAAQPAIAADDNPAAAADELVAASSPVQG</sequence>
<feature type="domain" description="R3H" evidence="2">
    <location>
        <begin position="65"/>
        <end position="128"/>
    </location>
</feature>
<protein>
    <recommendedName>
        <fullName evidence="2">R3H domain-containing protein</fullName>
    </recommendedName>
</protein>
<dbReference type="CDD" id="cd06006">
    <property type="entry name" value="R3H_unknown_2"/>
    <property type="match status" value="1"/>
</dbReference>
<dbReference type="SUPFAM" id="SSF82708">
    <property type="entry name" value="R3H domain"/>
    <property type="match status" value="1"/>
</dbReference>
<dbReference type="SMART" id="SM00393">
    <property type="entry name" value="R3H"/>
    <property type="match status" value="1"/>
</dbReference>
<dbReference type="Gene3D" id="3.30.1370.50">
    <property type="entry name" value="R3H-like domain"/>
    <property type="match status" value="1"/>
</dbReference>
<organism evidence="3 4">
    <name type="scientific">Cryomyces minteri</name>
    <dbReference type="NCBI Taxonomy" id="331657"/>
    <lineage>
        <taxon>Eukaryota</taxon>
        <taxon>Fungi</taxon>
        <taxon>Dikarya</taxon>
        <taxon>Ascomycota</taxon>
        <taxon>Pezizomycotina</taxon>
        <taxon>Dothideomycetes</taxon>
        <taxon>Dothideomycetes incertae sedis</taxon>
        <taxon>Cryomyces</taxon>
    </lineage>
</organism>
<dbReference type="OrthoDB" id="6512771at2759"/>
<evidence type="ECO:0000313" key="4">
    <source>
        <dbReference type="Proteomes" id="UP000308768"/>
    </source>
</evidence>
<dbReference type="FunFam" id="3.30.1370.50:FF:000006">
    <property type="entry name" value="NF-X1 finger transcription factor"/>
    <property type="match status" value="1"/>
</dbReference>
<dbReference type="InterPro" id="IPR036867">
    <property type="entry name" value="R3H_dom_sf"/>
</dbReference>
<dbReference type="AlphaFoldDB" id="A0A4U0VRJ1"/>
<evidence type="ECO:0000259" key="2">
    <source>
        <dbReference type="PROSITE" id="PS51061"/>
    </source>
</evidence>
<feature type="region of interest" description="Disordered" evidence="1">
    <location>
        <begin position="318"/>
        <end position="440"/>
    </location>
</feature>